<name>A0A365HAB7_9ACTN</name>
<gene>
    <name evidence="2" type="ORF">DPM19_03865</name>
</gene>
<protein>
    <submittedName>
        <fullName evidence="2">Uncharacterized protein</fullName>
    </submittedName>
</protein>
<sequence>MPEPTSPPQPESVEPSVRQVHALTGLIGPPGIEDRLAEIRRAAPTGEPAGLALLAELIELSADDDPDFARADELYKSAQAALPAGWEKVVTAAALGRLAVDPALDADSADPRATRPERDGAAAGR</sequence>
<proteinExistence type="predicted"/>
<dbReference type="Proteomes" id="UP000251891">
    <property type="component" value="Unassembled WGS sequence"/>
</dbReference>
<comment type="caution">
    <text evidence="2">The sequence shown here is derived from an EMBL/GenBank/DDBJ whole genome shotgun (WGS) entry which is preliminary data.</text>
</comment>
<dbReference type="EMBL" id="QLYX01000002">
    <property type="protein sequence ID" value="RAY16080.1"/>
    <property type="molecule type" value="Genomic_DNA"/>
</dbReference>
<feature type="compositionally biased region" description="Basic and acidic residues" evidence="1">
    <location>
        <begin position="109"/>
        <end position="125"/>
    </location>
</feature>
<dbReference type="AlphaFoldDB" id="A0A365HAB7"/>
<evidence type="ECO:0000256" key="1">
    <source>
        <dbReference type="SAM" id="MobiDB-lite"/>
    </source>
</evidence>
<evidence type="ECO:0000313" key="3">
    <source>
        <dbReference type="Proteomes" id="UP000251891"/>
    </source>
</evidence>
<reference evidence="2 3" key="1">
    <citation type="submission" date="2018-06" db="EMBL/GenBank/DDBJ databases">
        <title>Actinomadura craniellae sp. nov. isolated from marine sponge Craniella sp.</title>
        <authorList>
            <person name="Li L."/>
            <person name="Xu Q.H."/>
            <person name="Lin H.W."/>
            <person name="Lu Y.H."/>
        </authorList>
    </citation>
    <scope>NUCLEOTIDE SEQUENCE [LARGE SCALE GENOMIC DNA]</scope>
    <source>
        <strain evidence="2 3">LHW63021</strain>
    </source>
</reference>
<organism evidence="2 3">
    <name type="scientific">Actinomadura craniellae</name>
    <dbReference type="NCBI Taxonomy" id="2231787"/>
    <lineage>
        <taxon>Bacteria</taxon>
        <taxon>Bacillati</taxon>
        <taxon>Actinomycetota</taxon>
        <taxon>Actinomycetes</taxon>
        <taxon>Streptosporangiales</taxon>
        <taxon>Thermomonosporaceae</taxon>
        <taxon>Actinomadura</taxon>
    </lineage>
</organism>
<keyword evidence="3" id="KW-1185">Reference proteome</keyword>
<evidence type="ECO:0000313" key="2">
    <source>
        <dbReference type="EMBL" id="RAY16080.1"/>
    </source>
</evidence>
<feature type="region of interest" description="Disordered" evidence="1">
    <location>
        <begin position="101"/>
        <end position="125"/>
    </location>
</feature>
<dbReference type="RefSeq" id="WP_111863422.1">
    <property type="nucleotide sequence ID" value="NZ_QLYX01000002.1"/>
</dbReference>
<accession>A0A365HAB7</accession>